<dbReference type="RefSeq" id="WP_105512847.1">
    <property type="nucleotide sequence ID" value="NZ_PVEP01000001.1"/>
</dbReference>
<dbReference type="AlphaFoldDB" id="A0A2S8SCS7"/>
<keyword evidence="2" id="KW-1185">Reference proteome</keyword>
<organism evidence="1 2">
    <name type="scientific">Albidovulum denitrificans</name>
    <dbReference type="NCBI Taxonomy" id="404881"/>
    <lineage>
        <taxon>Bacteria</taxon>
        <taxon>Pseudomonadati</taxon>
        <taxon>Pseudomonadota</taxon>
        <taxon>Alphaproteobacteria</taxon>
        <taxon>Rhodobacterales</taxon>
        <taxon>Paracoccaceae</taxon>
        <taxon>Albidovulum</taxon>
    </lineage>
</organism>
<comment type="caution">
    <text evidence="1">The sequence shown here is derived from an EMBL/GenBank/DDBJ whole genome shotgun (WGS) entry which is preliminary data.</text>
</comment>
<evidence type="ECO:0008006" key="3">
    <source>
        <dbReference type="Google" id="ProtNLM"/>
    </source>
</evidence>
<dbReference type="EMBL" id="PVEP01000001">
    <property type="protein sequence ID" value="PQV58583.1"/>
    <property type="molecule type" value="Genomic_DNA"/>
</dbReference>
<proteinExistence type="predicted"/>
<sequence length="292" mass="32243">MDIALHLGVHCTDEERLLLALMKNRAALAQAGTLVPASRSYRQMLPKLVRSLRGAPAGGDAQEMLRDALLGEKTAKRLILSHENLSCFPAQAVGPQGLYPYLDLRLAALANIFPTDRCHFYVALRNPATLVPELLRKTKTPSLTEALGDLDPRELRWGPLLLRMLEAVPDAELVFWCNEDTPLLWPDILAEIAGDGAPAALEGEDDMLSLLLTDEGMAELQAFVETADGHFTPDRRRNVTADFLERYARPEEMEVTIDLPGWTPELIAELTAGYDEDVARISALPGVRFLLP</sequence>
<dbReference type="Proteomes" id="UP000238338">
    <property type="component" value="Unassembled WGS sequence"/>
</dbReference>
<name>A0A2S8SCS7_9RHOB</name>
<reference evidence="1 2" key="1">
    <citation type="submission" date="2018-02" db="EMBL/GenBank/DDBJ databases">
        <title>Genomic Encyclopedia of Archaeal and Bacterial Type Strains, Phase II (KMG-II): from individual species to whole genera.</title>
        <authorList>
            <person name="Goeker M."/>
        </authorList>
    </citation>
    <scope>NUCLEOTIDE SEQUENCE [LARGE SCALE GENOMIC DNA]</scope>
    <source>
        <strain evidence="1 2">DSM 18921</strain>
    </source>
</reference>
<accession>A0A2S8SCS7</accession>
<gene>
    <name evidence="1" type="ORF">LX70_00395</name>
</gene>
<dbReference type="OrthoDB" id="7816979at2"/>
<protein>
    <recommendedName>
        <fullName evidence="3">Sulfotransferase family protein</fullName>
    </recommendedName>
</protein>
<evidence type="ECO:0000313" key="2">
    <source>
        <dbReference type="Proteomes" id="UP000238338"/>
    </source>
</evidence>
<evidence type="ECO:0000313" key="1">
    <source>
        <dbReference type="EMBL" id="PQV58583.1"/>
    </source>
</evidence>